<gene>
    <name evidence="5" type="ORF">QEZ52_04205</name>
</gene>
<dbReference type="SUPFAM" id="SSF55816">
    <property type="entry name" value="5'-nucleotidase (syn. UDP-sugar hydrolase), C-terminal domain"/>
    <property type="match status" value="1"/>
</dbReference>
<dbReference type="InterPro" id="IPR004843">
    <property type="entry name" value="Calcineurin-like_PHP"/>
</dbReference>
<dbReference type="Proteomes" id="UP001623232">
    <property type="component" value="Chromosome"/>
</dbReference>
<dbReference type="InterPro" id="IPR029052">
    <property type="entry name" value="Metallo-depent_PP-like"/>
</dbReference>
<protein>
    <submittedName>
        <fullName evidence="5">Bifunctional 2',3'-cyclic-nucleotide 2'-phosphodiesterase/3'-nucleotidase</fullName>
    </submittedName>
</protein>
<evidence type="ECO:0000256" key="1">
    <source>
        <dbReference type="ARBA" id="ARBA00022729"/>
    </source>
</evidence>
<dbReference type="InterPro" id="IPR036907">
    <property type="entry name" value="5'-Nucleotdase_C_sf"/>
</dbReference>
<dbReference type="PRINTS" id="PR01607">
    <property type="entry name" value="APYRASEFAMLY"/>
</dbReference>
<evidence type="ECO:0000259" key="4">
    <source>
        <dbReference type="Pfam" id="PF02872"/>
    </source>
</evidence>
<organism evidence="5 6">
    <name type="scientific">Aliisedimentitalea scapharcae</name>
    <dbReference type="NCBI Taxonomy" id="1524259"/>
    <lineage>
        <taxon>Bacteria</taxon>
        <taxon>Pseudomonadati</taxon>
        <taxon>Pseudomonadota</taxon>
        <taxon>Alphaproteobacteria</taxon>
        <taxon>Rhodobacterales</taxon>
        <taxon>Roseobacteraceae</taxon>
        <taxon>Aliisedimentitalea</taxon>
    </lineage>
</organism>
<dbReference type="InterPro" id="IPR006179">
    <property type="entry name" value="5_nucleotidase/apyrase"/>
</dbReference>
<sequence length="636" mass="67684">MPSKNAQAQRAPITSRSSARLRILSTTDLHMNLCGFDYYADRSNPAVGLTRTASLIREARAETAERGGQCLLFDNGDGMQGTPMGDLAISLGTRPHPLMQAMRSLNYDAIGLGNHDFNFGLETLDRILRDAPCPVVASNLELFATAPPLPVHRSFILERAVPSTTGSSRSVRIGVLSVLPPQTLQWDAHLIAGKVAFHDMLDTARQVSLELRDAGCDVVIALAHSGLGPKTADTGMENIVHPLAQSGSVDVVIGGHTHLPFSASGDDMAPGAAATVLPGVGGSHLGIIDLDLTWAANTGWAIDQSQASLRPILRRSKQGELVYVAPEDNALTQTLAPAHTATKARMQEPVGQTDASLHSYFTFFASDRAMALVATAQSAAVQKTLAGKPEAALPLLSAVAPGKFGGRAGPDNFTDISPGPMRLRNVADLHVYPNQLKAVVVSGQVVMDWLEMSASVFNQIPATAAAEEMPPIDLLCNQRAGHNFDVLHGLSYAIDLSKPARFAADGGVCASDARRVRDITWNGRPISADQEFVVATNSYRLAGGGCFPILGNMRILPLPNLALSDVIRAHIAAAPHRDRLKATEKGWRFFPSLNARARARVLTGPGAQKYLSELDSQDVVVEGITGDGFLSLILTL</sequence>
<accession>A0ABZ2XVN2</accession>
<dbReference type="InterPro" id="IPR008334">
    <property type="entry name" value="5'-Nucleotdase_C"/>
</dbReference>
<keyword evidence="2" id="KW-0378">Hydrolase</keyword>
<dbReference type="PANTHER" id="PTHR11575">
    <property type="entry name" value="5'-NUCLEOTIDASE-RELATED"/>
    <property type="match status" value="1"/>
</dbReference>
<dbReference type="EMBL" id="CP123584">
    <property type="protein sequence ID" value="WZK89758.1"/>
    <property type="molecule type" value="Genomic_DNA"/>
</dbReference>
<keyword evidence="6" id="KW-1185">Reference proteome</keyword>
<dbReference type="Pfam" id="PF02872">
    <property type="entry name" value="5_nucleotid_C"/>
    <property type="match status" value="1"/>
</dbReference>
<dbReference type="Gene3D" id="3.90.780.10">
    <property type="entry name" value="5'-Nucleotidase, C-terminal domain"/>
    <property type="match status" value="1"/>
</dbReference>
<dbReference type="PANTHER" id="PTHR11575:SF6">
    <property type="entry name" value="2',3'-CYCLIC-NUCLEOTIDE 2'-PHOSPHODIESTERASE_3'-NUCLEOTIDASE"/>
    <property type="match status" value="1"/>
</dbReference>
<dbReference type="NCBIfam" id="NF006938">
    <property type="entry name" value="PRK09420.1"/>
    <property type="match status" value="1"/>
</dbReference>
<dbReference type="Gene3D" id="3.60.21.10">
    <property type="match status" value="1"/>
</dbReference>
<dbReference type="RefSeq" id="WP_406648198.1">
    <property type="nucleotide sequence ID" value="NZ_CP123584.1"/>
</dbReference>
<feature type="domain" description="Calcineurin-like phosphoesterase" evidence="3">
    <location>
        <begin position="21"/>
        <end position="259"/>
    </location>
</feature>
<evidence type="ECO:0000313" key="6">
    <source>
        <dbReference type="Proteomes" id="UP001623232"/>
    </source>
</evidence>
<proteinExistence type="inferred from homology"/>
<evidence type="ECO:0000259" key="3">
    <source>
        <dbReference type="Pfam" id="PF00149"/>
    </source>
</evidence>
<dbReference type="SUPFAM" id="SSF56300">
    <property type="entry name" value="Metallo-dependent phosphatases"/>
    <property type="match status" value="1"/>
</dbReference>
<reference evidence="5 6" key="1">
    <citation type="submission" date="2023-04" db="EMBL/GenBank/DDBJ databases">
        <title>Complete genome sequence of Alisedimentitalea scapharcae.</title>
        <authorList>
            <person name="Rong J.-C."/>
            <person name="Yi M.-L."/>
            <person name="Zhao Q."/>
        </authorList>
    </citation>
    <scope>NUCLEOTIDE SEQUENCE [LARGE SCALE GENOMIC DNA]</scope>
    <source>
        <strain evidence="5 6">KCTC 42119</strain>
    </source>
</reference>
<evidence type="ECO:0000256" key="2">
    <source>
        <dbReference type="RuleBase" id="RU362119"/>
    </source>
</evidence>
<keyword evidence="2" id="KW-0547">Nucleotide-binding</keyword>
<name>A0ABZ2XVN2_9RHOB</name>
<comment type="similarity">
    <text evidence="2">Belongs to the 5'-nucleotidase family.</text>
</comment>
<dbReference type="Pfam" id="PF00149">
    <property type="entry name" value="Metallophos"/>
    <property type="match status" value="1"/>
</dbReference>
<keyword evidence="1" id="KW-0732">Signal</keyword>
<feature type="domain" description="5'-Nucleotidase C-terminal" evidence="4">
    <location>
        <begin position="369"/>
        <end position="550"/>
    </location>
</feature>
<evidence type="ECO:0000313" key="5">
    <source>
        <dbReference type="EMBL" id="WZK89758.1"/>
    </source>
</evidence>